<dbReference type="KEGG" id="psin:CAK95_07080"/>
<feature type="transmembrane region" description="Helical" evidence="1">
    <location>
        <begin position="46"/>
        <end position="67"/>
    </location>
</feature>
<evidence type="ECO:0000313" key="2">
    <source>
        <dbReference type="EMBL" id="ARP98865.1"/>
    </source>
</evidence>
<feature type="transmembrane region" description="Helical" evidence="1">
    <location>
        <begin position="21"/>
        <end position="40"/>
    </location>
</feature>
<proteinExistence type="predicted"/>
<evidence type="ECO:0000256" key="1">
    <source>
        <dbReference type="SAM" id="Phobius"/>
    </source>
</evidence>
<gene>
    <name evidence="2" type="ORF">CAK95_07080</name>
</gene>
<keyword evidence="1" id="KW-0472">Membrane</keyword>
<feature type="transmembrane region" description="Helical" evidence="1">
    <location>
        <begin position="79"/>
        <end position="97"/>
    </location>
</feature>
<dbReference type="EMBL" id="CP021112">
    <property type="protein sequence ID" value="ARP98865.1"/>
    <property type="molecule type" value="Genomic_DNA"/>
</dbReference>
<dbReference type="STRING" id="1235591.CAK95_07080"/>
<dbReference type="AlphaFoldDB" id="A0A1W6ZNM1"/>
<dbReference type="Proteomes" id="UP000194137">
    <property type="component" value="Chromosome"/>
</dbReference>
<keyword evidence="1" id="KW-0812">Transmembrane</keyword>
<organism evidence="2 3">
    <name type="scientific">Pseudorhodoplanes sinuspersici</name>
    <dbReference type="NCBI Taxonomy" id="1235591"/>
    <lineage>
        <taxon>Bacteria</taxon>
        <taxon>Pseudomonadati</taxon>
        <taxon>Pseudomonadota</taxon>
        <taxon>Alphaproteobacteria</taxon>
        <taxon>Hyphomicrobiales</taxon>
        <taxon>Pseudorhodoplanes</taxon>
    </lineage>
</organism>
<keyword evidence="1" id="KW-1133">Transmembrane helix</keyword>
<keyword evidence="3" id="KW-1185">Reference proteome</keyword>
<evidence type="ECO:0000313" key="3">
    <source>
        <dbReference type="Proteomes" id="UP000194137"/>
    </source>
</evidence>
<name>A0A1W6ZNM1_9HYPH</name>
<sequence length="114" mass="11830">MERPMSRGMSNRNAELGTRSSIDVPLVAALAAMPLVLVVAHVPSDLLLPAIAALAFAIAALTAAIGWTMRTDRNTGNVTVWDFAGACTFIGVAAGMFSEPLQVAQFFGAVTAVP</sequence>
<reference evidence="2 3" key="1">
    <citation type="submission" date="2017-05" db="EMBL/GenBank/DDBJ databases">
        <title>Full genome sequence of Pseudorhodoplanes sinuspersici.</title>
        <authorList>
            <person name="Dastgheib S.M.M."/>
            <person name="Shavandi M."/>
            <person name="Tirandaz H."/>
        </authorList>
    </citation>
    <scope>NUCLEOTIDE SEQUENCE [LARGE SCALE GENOMIC DNA]</scope>
    <source>
        <strain evidence="2 3">RIPI110</strain>
    </source>
</reference>
<accession>A0A1W6ZNM1</accession>
<protein>
    <submittedName>
        <fullName evidence="2">Uncharacterized protein</fullName>
    </submittedName>
</protein>